<dbReference type="OrthoDB" id="123463at2"/>
<organism evidence="2">
    <name type="scientific">Desulfovibrio sp. U5L</name>
    <dbReference type="NCBI Taxonomy" id="596152"/>
    <lineage>
        <taxon>Bacteria</taxon>
        <taxon>Pseudomonadati</taxon>
        <taxon>Thermodesulfobacteriota</taxon>
        <taxon>Desulfovibrionia</taxon>
        <taxon>Desulfovibrionales</taxon>
        <taxon>Desulfovibrionaceae</taxon>
        <taxon>Desulfovibrio</taxon>
    </lineage>
</organism>
<dbReference type="InterPro" id="IPR036388">
    <property type="entry name" value="WH-like_DNA-bd_sf"/>
</dbReference>
<dbReference type="STRING" id="596152.DesU5LDRAFT_3283"/>
<dbReference type="InterPro" id="IPR041657">
    <property type="entry name" value="HTH_17"/>
</dbReference>
<dbReference type="Gene3D" id="1.10.10.10">
    <property type="entry name" value="Winged helix-like DNA-binding domain superfamily/Winged helix DNA-binding domain"/>
    <property type="match status" value="1"/>
</dbReference>
<dbReference type="EMBL" id="JH600068">
    <property type="protein sequence ID" value="EIG54916.1"/>
    <property type="molecule type" value="Genomic_DNA"/>
</dbReference>
<dbReference type="InterPro" id="IPR009061">
    <property type="entry name" value="DNA-bd_dom_put_sf"/>
</dbReference>
<dbReference type="HOGENOM" id="CLU_140176_9_5_7"/>
<evidence type="ECO:0000259" key="1">
    <source>
        <dbReference type="Pfam" id="PF12728"/>
    </source>
</evidence>
<dbReference type="AlphaFoldDB" id="I2Q560"/>
<protein>
    <recommendedName>
        <fullName evidence="1">Helix-turn-helix domain-containing protein</fullName>
    </recommendedName>
</protein>
<reference evidence="2" key="1">
    <citation type="submission" date="2011-11" db="EMBL/GenBank/DDBJ databases">
        <title>Improved High-Quality Draft sequence of Desulfovibrio sp. U5L.</title>
        <authorList>
            <consortium name="US DOE Joint Genome Institute"/>
            <person name="Lucas S."/>
            <person name="Han J."/>
            <person name="Lapidus A."/>
            <person name="Cheng J.-F."/>
            <person name="Goodwin L."/>
            <person name="Pitluck S."/>
            <person name="Peters L."/>
            <person name="Ovchinnikova G."/>
            <person name="Held B."/>
            <person name="Detter J.C."/>
            <person name="Han C."/>
            <person name="Tapia R."/>
            <person name="Land M."/>
            <person name="Hauser L."/>
            <person name="Kyrpides N."/>
            <person name="Ivanova N."/>
            <person name="Pagani I."/>
            <person name="Gabster J."/>
            <person name="Walker C."/>
            <person name="Stolyar S."/>
            <person name="Stahl D."/>
            <person name="Arkin A."/>
            <person name="Dehal P."/>
            <person name="Hazen T."/>
            <person name="Woyke T."/>
        </authorList>
    </citation>
    <scope>NUCLEOTIDE SEQUENCE [LARGE SCALE GENOMIC DNA]</scope>
    <source>
        <strain evidence="2">U5L</strain>
    </source>
</reference>
<name>I2Q560_9BACT</name>
<feature type="domain" description="Helix-turn-helix" evidence="1">
    <location>
        <begin position="6"/>
        <end position="56"/>
    </location>
</feature>
<evidence type="ECO:0000313" key="2">
    <source>
        <dbReference type="EMBL" id="EIG54916.1"/>
    </source>
</evidence>
<gene>
    <name evidence="2" type="ORF">DesU5LDRAFT_3283</name>
</gene>
<dbReference type="SUPFAM" id="SSF46955">
    <property type="entry name" value="Putative DNA-binding domain"/>
    <property type="match status" value="1"/>
</dbReference>
<sequence length="64" mass="7333">MEQLAYKPKDAAKVLGVSKRTLEDWRARGLGPTYVKETERTILYPRRGLEAWLEKRAVRTADSG</sequence>
<dbReference type="Pfam" id="PF12728">
    <property type="entry name" value="HTH_17"/>
    <property type="match status" value="1"/>
</dbReference>
<proteinExistence type="predicted"/>
<accession>I2Q560</accession>